<dbReference type="AlphaFoldDB" id="A0A843B447"/>
<dbReference type="RefSeq" id="WP_198460515.1">
    <property type="nucleotide sequence ID" value="NZ_JABBCQ020000010.1"/>
</dbReference>
<name>A0A843B447_9BURK</name>
<evidence type="ECO:0008006" key="3">
    <source>
        <dbReference type="Google" id="ProtNLM"/>
    </source>
</evidence>
<gene>
    <name evidence="1" type="ORF">HF327_012690</name>
</gene>
<sequence length="469" mass="51516">MSYRIRLQGFEIEGTGDLHLAALQLFDETLGRIDLNASFSCSHAPVVGALANLQNEDLAQTCAFARADVLSPGFYIEYLFADAVQIGGIKLGLLAPATSPCRVTIYGAGDPTWNINGIDVSTEGLGPLLERGDPFIEIVPVLLWSDGSGIRERSPSAVRTWVAQGAVSEVASADAVDGRTFRFAETGSYLTTAGTPDLNLSGKNWTIEMRFKTSKLGEIVLIDKYQSSGTWQLSLVDGLLKWYFEGYYVLGSRNLADGKYHDILVERRGNELVAFVDEDAPIIASFSRVLADNTTALSIGAQVASRNGAYDFIGDIDYVRITNGAARVSQAFEPLRKIPLTGGGRLRRPRIGTHVSRSRVALQSEVVRGSMQVHNYRALNLLDAEFGGRGRIYGTVSRKTTSANVAVARRVRLHRSVDGYLARETWSKADGSYEFREINARYEWDVIAWDHELQEFSTVANNQMAEVMP</sequence>
<dbReference type="Proteomes" id="UP000530032">
    <property type="component" value="Unassembled WGS sequence"/>
</dbReference>
<proteinExistence type="predicted"/>
<accession>A0A843B447</accession>
<evidence type="ECO:0000313" key="2">
    <source>
        <dbReference type="Proteomes" id="UP000530032"/>
    </source>
</evidence>
<dbReference type="Gene3D" id="2.60.120.200">
    <property type="match status" value="1"/>
</dbReference>
<organism evidence="1 2">
    <name type="scientific">Comamonas suwonensis</name>
    <dbReference type="NCBI Taxonomy" id="2606214"/>
    <lineage>
        <taxon>Bacteria</taxon>
        <taxon>Pseudomonadati</taxon>
        <taxon>Pseudomonadota</taxon>
        <taxon>Betaproteobacteria</taxon>
        <taxon>Burkholderiales</taxon>
        <taxon>Comamonadaceae</taxon>
        <taxon>Comamonas</taxon>
    </lineage>
</organism>
<reference evidence="1" key="1">
    <citation type="submission" date="2020-12" db="EMBL/GenBank/DDBJ databases">
        <title>Comamonas sp. nov., isolated from stream water.</title>
        <authorList>
            <person name="Park K.-H."/>
        </authorList>
    </citation>
    <scope>NUCLEOTIDE SEQUENCE</scope>
    <source>
        <strain evidence="1">EJ-4</strain>
    </source>
</reference>
<dbReference type="EMBL" id="JABBCQ020000010">
    <property type="protein sequence ID" value="MBI1625353.1"/>
    <property type="molecule type" value="Genomic_DNA"/>
</dbReference>
<comment type="caution">
    <text evidence="1">The sequence shown here is derived from an EMBL/GenBank/DDBJ whole genome shotgun (WGS) entry which is preliminary data.</text>
</comment>
<dbReference type="CDD" id="cd00110">
    <property type="entry name" value="LamG"/>
    <property type="match status" value="1"/>
</dbReference>
<dbReference type="SUPFAM" id="SSF49899">
    <property type="entry name" value="Concanavalin A-like lectins/glucanases"/>
    <property type="match status" value="1"/>
</dbReference>
<protein>
    <recommendedName>
        <fullName evidence="3">Concanavalin A-like lectin/glucanase superfamily protein</fullName>
    </recommendedName>
</protein>
<evidence type="ECO:0000313" key="1">
    <source>
        <dbReference type="EMBL" id="MBI1625353.1"/>
    </source>
</evidence>
<dbReference type="InterPro" id="IPR001791">
    <property type="entry name" value="Laminin_G"/>
</dbReference>
<keyword evidence="2" id="KW-1185">Reference proteome</keyword>
<dbReference type="InterPro" id="IPR013320">
    <property type="entry name" value="ConA-like_dom_sf"/>
</dbReference>
<dbReference type="Pfam" id="PF13385">
    <property type="entry name" value="Laminin_G_3"/>
    <property type="match status" value="1"/>
</dbReference>